<keyword evidence="10 19" id="KW-1133">Transmembrane helix</keyword>
<comment type="cofactor">
    <cofactor evidence="18">
        <name>Mg(2+)</name>
        <dbReference type="ChEBI" id="CHEBI:18420"/>
    </cofactor>
    <text evidence="18">Mn(2+), Zn(2+), Cd(2+) and Co(2+) support activity to lesser extents.</text>
</comment>
<evidence type="ECO:0000256" key="1">
    <source>
        <dbReference type="ARBA" id="ARBA00004651"/>
    </source>
</evidence>
<feature type="binding site" evidence="16">
    <location>
        <position position="18"/>
    </location>
    <ligand>
        <name>substrate</name>
    </ligand>
</feature>
<dbReference type="Proteomes" id="UP000198793">
    <property type="component" value="Unassembled WGS sequence"/>
</dbReference>
<dbReference type="GO" id="GO:0016301">
    <property type="term" value="F:kinase activity"/>
    <property type="evidence" value="ECO:0007669"/>
    <property type="project" value="UniProtKB-KW"/>
</dbReference>
<evidence type="ECO:0000256" key="5">
    <source>
        <dbReference type="ARBA" id="ARBA00022679"/>
    </source>
</evidence>
<feature type="transmembrane region" description="Helical" evidence="19">
    <location>
        <begin position="64"/>
        <end position="84"/>
    </location>
</feature>
<evidence type="ECO:0000256" key="12">
    <source>
        <dbReference type="ARBA" id="ARBA00023136"/>
    </source>
</evidence>
<dbReference type="CDD" id="cd14265">
    <property type="entry name" value="UDPK_IM_like"/>
    <property type="match status" value="1"/>
</dbReference>
<keyword evidence="18" id="KW-0460">Magnesium</keyword>
<evidence type="ECO:0000256" key="13">
    <source>
        <dbReference type="ARBA" id="ARBA00023209"/>
    </source>
</evidence>
<keyword evidence="11" id="KW-0443">Lipid metabolism</keyword>
<sequence>MIPLDRETAAAPASYLGRRLRSFGHALHGIGHMVATQPHARLHLLAAGLVVAGGWALSIDATDWMVVVLACGLVLAMEAVNTAVEHLCDVVCPTWSEDVRRAKDVAAGAVLIAAIAAAVVGLLVLTKTAG</sequence>
<keyword evidence="8 20" id="KW-0418">Kinase</keyword>
<evidence type="ECO:0000256" key="19">
    <source>
        <dbReference type="SAM" id="Phobius"/>
    </source>
</evidence>
<evidence type="ECO:0000256" key="3">
    <source>
        <dbReference type="ARBA" id="ARBA00022475"/>
    </source>
</evidence>
<feature type="binding site" evidence="18">
    <location>
        <position position="85"/>
    </location>
    <ligand>
        <name>a divalent metal cation</name>
        <dbReference type="ChEBI" id="CHEBI:60240"/>
    </ligand>
</feature>
<feature type="binding site" evidence="17">
    <location>
        <position position="85"/>
    </location>
    <ligand>
        <name>ATP</name>
        <dbReference type="ChEBI" id="CHEBI:30616"/>
    </ligand>
</feature>
<dbReference type="RefSeq" id="WP_090669119.1">
    <property type="nucleotide sequence ID" value="NZ_FNIT01000001.1"/>
</dbReference>
<keyword evidence="5" id="KW-0808">Transferase</keyword>
<dbReference type="AlphaFoldDB" id="A0A1H0DJQ5"/>
<feature type="active site" description="Proton acceptor" evidence="15">
    <location>
        <position position="78"/>
    </location>
</feature>
<feature type="transmembrane region" description="Helical" evidence="19">
    <location>
        <begin position="42"/>
        <end position="58"/>
    </location>
</feature>
<dbReference type="OrthoDB" id="9796011at2"/>
<dbReference type="InterPro" id="IPR036945">
    <property type="entry name" value="DAGK_sf"/>
</dbReference>
<evidence type="ECO:0000256" key="17">
    <source>
        <dbReference type="PIRSR" id="PIRSR600829-3"/>
    </source>
</evidence>
<dbReference type="GO" id="GO:0005524">
    <property type="term" value="F:ATP binding"/>
    <property type="evidence" value="ECO:0007669"/>
    <property type="project" value="UniProtKB-KW"/>
</dbReference>
<keyword evidence="9 17" id="KW-0067">ATP-binding</keyword>
<keyword evidence="4" id="KW-0444">Lipid biosynthesis</keyword>
<keyword evidence="18" id="KW-0479">Metal-binding</keyword>
<dbReference type="GO" id="GO:0046872">
    <property type="term" value="F:metal ion binding"/>
    <property type="evidence" value="ECO:0007669"/>
    <property type="project" value="UniProtKB-KW"/>
</dbReference>
<keyword evidence="3" id="KW-1003">Cell membrane</keyword>
<feature type="transmembrane region" description="Helical" evidence="19">
    <location>
        <begin position="105"/>
        <end position="125"/>
    </location>
</feature>
<evidence type="ECO:0000256" key="6">
    <source>
        <dbReference type="ARBA" id="ARBA00022692"/>
    </source>
</evidence>
<keyword evidence="6 19" id="KW-0812">Transmembrane</keyword>
<evidence type="ECO:0000256" key="4">
    <source>
        <dbReference type="ARBA" id="ARBA00022516"/>
    </source>
</evidence>
<evidence type="ECO:0000256" key="8">
    <source>
        <dbReference type="ARBA" id="ARBA00022777"/>
    </source>
</evidence>
<evidence type="ECO:0000256" key="10">
    <source>
        <dbReference type="ARBA" id="ARBA00022989"/>
    </source>
</evidence>
<evidence type="ECO:0000256" key="11">
    <source>
        <dbReference type="ARBA" id="ARBA00023098"/>
    </source>
</evidence>
<comment type="subcellular location">
    <subcellularLocation>
        <location evidence="1">Cell membrane</location>
        <topology evidence="1">Multi-pass membrane protein</topology>
    </subcellularLocation>
</comment>
<evidence type="ECO:0000256" key="18">
    <source>
        <dbReference type="PIRSR" id="PIRSR600829-4"/>
    </source>
</evidence>
<dbReference type="GO" id="GO:0005886">
    <property type="term" value="C:plasma membrane"/>
    <property type="evidence" value="ECO:0007669"/>
    <property type="project" value="UniProtKB-SubCell"/>
</dbReference>
<gene>
    <name evidence="20" type="ORF">SAMN05192530_101818</name>
</gene>
<dbReference type="EMBL" id="FNIT01000001">
    <property type="protein sequence ID" value="SDN70289.1"/>
    <property type="molecule type" value="Genomic_DNA"/>
</dbReference>
<evidence type="ECO:0000256" key="7">
    <source>
        <dbReference type="ARBA" id="ARBA00022741"/>
    </source>
</evidence>
<keyword evidence="7 17" id="KW-0547">Nucleotide-binding</keyword>
<dbReference type="GO" id="GO:0008654">
    <property type="term" value="P:phospholipid biosynthetic process"/>
    <property type="evidence" value="ECO:0007669"/>
    <property type="project" value="UniProtKB-KW"/>
</dbReference>
<evidence type="ECO:0000256" key="15">
    <source>
        <dbReference type="PIRSR" id="PIRSR600829-1"/>
    </source>
</evidence>
<feature type="binding site" evidence="17">
    <location>
        <begin position="103"/>
        <end position="104"/>
    </location>
    <ligand>
        <name>ATP</name>
        <dbReference type="ChEBI" id="CHEBI:30616"/>
    </ligand>
</feature>
<dbReference type="InterPro" id="IPR033717">
    <property type="entry name" value="UDPK"/>
</dbReference>
<dbReference type="Gene3D" id="1.10.287.3610">
    <property type="match status" value="1"/>
</dbReference>
<protein>
    <submittedName>
        <fullName evidence="20">Diacylglycerol kinase (ATP)</fullName>
    </submittedName>
</protein>
<accession>A0A1H0DJQ5</accession>
<evidence type="ECO:0000256" key="16">
    <source>
        <dbReference type="PIRSR" id="PIRSR600829-2"/>
    </source>
</evidence>
<dbReference type="STRING" id="1166073.SAMN05192530_101818"/>
<feature type="binding site" evidence="16">
    <location>
        <position position="78"/>
    </location>
    <ligand>
        <name>substrate</name>
    </ligand>
</feature>
<proteinExistence type="inferred from homology"/>
<name>A0A1H0DJQ5_9HYPH</name>
<keyword evidence="12 19" id="KW-0472">Membrane</keyword>
<dbReference type="InterPro" id="IPR000829">
    <property type="entry name" value="DAGK"/>
</dbReference>
<evidence type="ECO:0000256" key="9">
    <source>
        <dbReference type="ARBA" id="ARBA00022840"/>
    </source>
</evidence>
<dbReference type="PANTHER" id="PTHR34299:SF1">
    <property type="entry name" value="DIACYLGLYCEROL KINASE"/>
    <property type="match status" value="1"/>
</dbReference>
<evidence type="ECO:0000256" key="2">
    <source>
        <dbReference type="ARBA" id="ARBA00005967"/>
    </source>
</evidence>
<comment type="similarity">
    <text evidence="2">Belongs to the bacterial diacylglycerol kinase family.</text>
</comment>
<dbReference type="Pfam" id="PF01219">
    <property type="entry name" value="DAGK_prokar"/>
    <property type="match status" value="1"/>
</dbReference>
<feature type="binding site" evidence="17">
    <location>
        <position position="18"/>
    </location>
    <ligand>
        <name>ATP</name>
        <dbReference type="ChEBI" id="CHEBI:30616"/>
    </ligand>
</feature>
<keyword evidence="21" id="KW-1185">Reference proteome</keyword>
<reference evidence="20 21" key="1">
    <citation type="submission" date="2016-10" db="EMBL/GenBank/DDBJ databases">
        <authorList>
            <person name="de Groot N.N."/>
        </authorList>
    </citation>
    <scope>NUCLEOTIDE SEQUENCE [LARGE SCALE GENOMIC DNA]</scope>
    <source>
        <strain evidence="21">L7-484,KACC 16230,DSM 25025</strain>
    </source>
</reference>
<organism evidence="20 21">
    <name type="scientific">Aureimonas jatrophae</name>
    <dbReference type="NCBI Taxonomy" id="1166073"/>
    <lineage>
        <taxon>Bacteria</taxon>
        <taxon>Pseudomonadati</taxon>
        <taxon>Pseudomonadota</taxon>
        <taxon>Alphaproteobacteria</taxon>
        <taxon>Hyphomicrobiales</taxon>
        <taxon>Aurantimonadaceae</taxon>
        <taxon>Aureimonas</taxon>
    </lineage>
</organism>
<evidence type="ECO:0000313" key="20">
    <source>
        <dbReference type="EMBL" id="SDN70289.1"/>
    </source>
</evidence>
<evidence type="ECO:0000256" key="14">
    <source>
        <dbReference type="ARBA" id="ARBA00023264"/>
    </source>
</evidence>
<evidence type="ECO:0000313" key="21">
    <source>
        <dbReference type="Proteomes" id="UP000198793"/>
    </source>
</evidence>
<keyword evidence="14" id="KW-1208">Phospholipid metabolism</keyword>
<keyword evidence="13" id="KW-0594">Phospholipid biosynthesis</keyword>
<dbReference type="PANTHER" id="PTHR34299">
    <property type="entry name" value="DIACYLGLYCEROL KINASE"/>
    <property type="match status" value="1"/>
</dbReference>